<dbReference type="EMBL" id="JAACNH010000007">
    <property type="protein sequence ID" value="KAG8438259.1"/>
    <property type="molecule type" value="Genomic_DNA"/>
</dbReference>
<dbReference type="Proteomes" id="UP000812440">
    <property type="component" value="Chromosome 4"/>
</dbReference>
<dbReference type="Pfam" id="PF25510">
    <property type="entry name" value="Ubiquitin_DCDC1"/>
    <property type="match status" value="1"/>
</dbReference>
<keyword evidence="1" id="KW-0175">Coiled coil</keyword>
<dbReference type="CDD" id="cd17159">
    <property type="entry name" value="DCX4_DCDC5"/>
    <property type="match status" value="1"/>
</dbReference>
<dbReference type="PROSITE" id="PS50231">
    <property type="entry name" value="RICIN_B_LECTIN"/>
    <property type="match status" value="1"/>
</dbReference>
<comment type="caution">
    <text evidence="3">The sequence shown here is derived from an EMBL/GenBank/DDBJ whole genome shotgun (WGS) entry which is preliminary data.</text>
</comment>
<evidence type="ECO:0000313" key="3">
    <source>
        <dbReference type="EMBL" id="KAG8438259.1"/>
    </source>
</evidence>
<name>A0A8T2IYZ4_9PIPI</name>
<evidence type="ECO:0000259" key="2">
    <source>
        <dbReference type="Pfam" id="PF25510"/>
    </source>
</evidence>
<proteinExistence type="predicted"/>
<dbReference type="GO" id="GO:0030496">
    <property type="term" value="C:midbody"/>
    <property type="evidence" value="ECO:0007669"/>
    <property type="project" value="TreeGrafter"/>
</dbReference>
<evidence type="ECO:0000256" key="1">
    <source>
        <dbReference type="SAM" id="Coils"/>
    </source>
</evidence>
<dbReference type="InterPro" id="IPR035992">
    <property type="entry name" value="Ricin_B-like_lectins"/>
</dbReference>
<dbReference type="OrthoDB" id="9999986at2759"/>
<dbReference type="PANTHER" id="PTHR46302">
    <property type="entry name" value="DOUBLECORTIN DOMAIN-CONTAINING PROTEIN 1"/>
    <property type="match status" value="1"/>
</dbReference>
<feature type="non-terminal residue" evidence="3">
    <location>
        <position position="1"/>
    </location>
</feature>
<feature type="coiled-coil region" evidence="1">
    <location>
        <begin position="440"/>
        <end position="467"/>
    </location>
</feature>
<gene>
    <name evidence="3" type="ORF">GDO86_008813</name>
</gene>
<evidence type="ECO:0000313" key="4">
    <source>
        <dbReference type="Proteomes" id="UP000812440"/>
    </source>
</evidence>
<dbReference type="GO" id="GO:0035556">
    <property type="term" value="P:intracellular signal transduction"/>
    <property type="evidence" value="ECO:0007669"/>
    <property type="project" value="InterPro"/>
</dbReference>
<keyword evidence="4" id="KW-1185">Reference proteome</keyword>
<dbReference type="InterPro" id="IPR057424">
    <property type="entry name" value="Ubiquitin_DCDC1"/>
</dbReference>
<dbReference type="InterPro" id="IPR036572">
    <property type="entry name" value="Doublecortin_dom_sf"/>
</dbReference>
<protein>
    <recommendedName>
        <fullName evidence="2">Doublecortin domain-containing protein</fullName>
    </recommendedName>
</protein>
<dbReference type="Gene3D" id="3.10.20.230">
    <property type="entry name" value="Doublecortin domain"/>
    <property type="match status" value="1"/>
</dbReference>
<organism evidence="3 4">
    <name type="scientific">Hymenochirus boettgeri</name>
    <name type="common">Congo dwarf clawed frog</name>
    <dbReference type="NCBI Taxonomy" id="247094"/>
    <lineage>
        <taxon>Eukaryota</taxon>
        <taxon>Metazoa</taxon>
        <taxon>Chordata</taxon>
        <taxon>Craniata</taxon>
        <taxon>Vertebrata</taxon>
        <taxon>Euteleostomi</taxon>
        <taxon>Amphibia</taxon>
        <taxon>Batrachia</taxon>
        <taxon>Anura</taxon>
        <taxon>Pipoidea</taxon>
        <taxon>Pipidae</taxon>
        <taxon>Pipinae</taxon>
        <taxon>Hymenochirus</taxon>
    </lineage>
</organism>
<reference evidence="3" key="1">
    <citation type="thesis" date="2020" institute="ProQuest LLC" country="789 East Eisenhower Parkway, Ann Arbor, MI, USA">
        <title>Comparative Genomics and Chromosome Evolution.</title>
        <authorList>
            <person name="Mudd A.B."/>
        </authorList>
    </citation>
    <scope>NUCLEOTIDE SEQUENCE</scope>
    <source>
        <strain evidence="3">Female2</strain>
        <tissue evidence="3">Blood</tissue>
    </source>
</reference>
<dbReference type="PANTHER" id="PTHR46302:SF3">
    <property type="entry name" value="DOUBLECORTIN DOMAIN-CONTAINING PROTEIN 1"/>
    <property type="match status" value="1"/>
</dbReference>
<dbReference type="AlphaFoldDB" id="A0A8T2IYZ4"/>
<accession>A0A8T2IYZ4</accession>
<dbReference type="SUPFAM" id="SSF89837">
    <property type="entry name" value="Doublecortin (DC)"/>
    <property type="match status" value="3"/>
</dbReference>
<dbReference type="GO" id="GO:1902412">
    <property type="term" value="P:regulation of mitotic cytokinesis"/>
    <property type="evidence" value="ECO:0007669"/>
    <property type="project" value="InterPro"/>
</dbReference>
<dbReference type="SUPFAM" id="SSF50370">
    <property type="entry name" value="Ricin B-like lectins"/>
    <property type="match status" value="1"/>
</dbReference>
<feature type="domain" description="Doublecortin" evidence="2">
    <location>
        <begin position="53"/>
        <end position="146"/>
    </location>
</feature>
<feature type="non-terminal residue" evidence="3">
    <location>
        <position position="1072"/>
    </location>
</feature>
<dbReference type="InterPro" id="IPR043188">
    <property type="entry name" value="DCDC1"/>
</dbReference>
<sequence length="1072" mass="120457">VNELINALEICIKAHKGQISKLAPQLQAEQEQGSTYVYQHIKDLSTNVIFPKGIHLKVFKNGTDTGGALIYISHKELQGSLDFDQKDSMKELLQTIQERLHSSFEFNVLGLRPSRIFSEKGQEIKNPQSLEDNQKIWVSYGEDYREVGMILSRAMPQICLAIGQAIELRNENGSLEQGYRLELQQSDVSHFFQQQLSNPLVLPTLPEGGLGEPRQLTVALVRKMGENHPEASAQRWAIKHEGTAKPGQWKVSTVENPLWNKLTYLWPVLQNGDINENFDWPIQGSLIPKSPPMQKPKTDSPNGCTPVRLKVLRNGDFDSNTACLVVGPNLTNMLKRQCTAIMNLPSAARRLFNENGAEIFRLRDLERDQLVYVSCGDAWLNPQISAMEHKKHILAKNFASDMVLIRSFCSLRMPDNLVLEVSGNLIEGVKLLINHRVSTINEEQREKVEEETKSEEAEDVVQENEQDEFLSRQWQRDHLQQFEYLDGQIISCAFPGLAVGVTSAEVHAGVEVVLVGRNPEDINQRWKYKAGSRTFHLASKTDLVLAISMPKNYSPHINGAANQKWNYIADAKVLSSFYSDQLDIDITAANQASVCTFCITGKQEISQPGHHFRLSEDNEPIMTCISCSRTVRGRQDMTKVEAGNVFFCGSGQKNSYLNPKGPFSYLHVSKLDLSSSKAINTLTYLEETHKNLVLELLPATQTPDISPDGSVRALKIKAYKNGSGFKNGKLVITKSISMLLQLATTELDLPRPASKVYTVDGAVIRTMSALKAWVLNDFIKKIKEQRTYETINTDNDNDGNLVKETSEIILVTPENINNVDESLLSFVIRNPIEVWVSCGESFLSPSDVRRSEKQGKIQWLQKGKILTDLEMLKHKMRHLQGRRVKSLTPPSMVRTVSPAQPVLVKGGWTEETMEETKLLENIKDVEANLVNTQCPAQKQDCLVVTGKTDNKRKLYDHPALKRVLVYLNGGNSEQAIFAWGQNLEELLESSTCRLNMNHPAEALYTPDGKPATSWDDITRDSLLCASAGEPFISKRASRQKIEVRANYARMRKNYGPDATDVVISPSNFFYPK</sequence>
<dbReference type="GO" id="GO:0008017">
    <property type="term" value="F:microtubule binding"/>
    <property type="evidence" value="ECO:0007669"/>
    <property type="project" value="InterPro"/>
</dbReference>
<dbReference type="CDD" id="cd17156">
    <property type="entry name" value="DCX1_DCDC5"/>
    <property type="match status" value="1"/>
</dbReference>